<dbReference type="STRING" id="1111735.GCA_000428045_02316"/>
<dbReference type="InterPro" id="IPR003838">
    <property type="entry name" value="ABC3_permease_C"/>
</dbReference>
<dbReference type="GO" id="GO:0098797">
    <property type="term" value="C:plasma membrane protein complex"/>
    <property type="evidence" value="ECO:0007669"/>
    <property type="project" value="TreeGrafter"/>
</dbReference>
<evidence type="ECO:0000256" key="6">
    <source>
        <dbReference type="ARBA" id="ARBA00023136"/>
    </source>
</evidence>
<evidence type="ECO:0000256" key="2">
    <source>
        <dbReference type="ARBA" id="ARBA00005236"/>
    </source>
</evidence>
<keyword evidence="3" id="KW-1003">Cell membrane</keyword>
<gene>
    <name evidence="9" type="ORF">C0630_05815</name>
</gene>
<feature type="domain" description="ABC3 transporter permease C-terminal" evidence="8">
    <location>
        <begin position="483"/>
        <end position="599"/>
    </location>
</feature>
<accession>A0A2N6CYS7</accession>
<dbReference type="Pfam" id="PF02687">
    <property type="entry name" value="FtsX"/>
    <property type="match status" value="1"/>
</dbReference>
<comment type="subcellular location">
    <subcellularLocation>
        <location evidence="1">Cell membrane</location>
        <topology evidence="1">Multi-pass membrane protein</topology>
    </subcellularLocation>
</comment>
<dbReference type="GO" id="GO:0044874">
    <property type="term" value="P:lipoprotein localization to outer membrane"/>
    <property type="evidence" value="ECO:0007669"/>
    <property type="project" value="TreeGrafter"/>
</dbReference>
<evidence type="ECO:0000313" key="9">
    <source>
        <dbReference type="EMBL" id="PLX62504.1"/>
    </source>
</evidence>
<reference evidence="9 10" key="1">
    <citation type="submission" date="2017-11" db="EMBL/GenBank/DDBJ databases">
        <title>Genome-resolved metagenomics identifies genetic mobility, metabolic interactions, and unexpected diversity in perchlorate-reducing communities.</title>
        <authorList>
            <person name="Barnum T.P."/>
            <person name="Figueroa I.A."/>
            <person name="Carlstrom C.I."/>
            <person name="Lucas L.N."/>
            <person name="Engelbrektson A.L."/>
            <person name="Coates J.D."/>
        </authorList>
    </citation>
    <scope>NUCLEOTIDE SEQUENCE [LARGE SCALE GENOMIC DNA]</scope>
    <source>
        <strain evidence="9">BM301</strain>
    </source>
</reference>
<name>A0A2N6CYS7_9GAMM</name>
<dbReference type="Proteomes" id="UP000235015">
    <property type="component" value="Unassembled WGS sequence"/>
</dbReference>
<feature type="transmembrane region" description="Helical" evidence="7">
    <location>
        <begin position="574"/>
        <end position="596"/>
    </location>
</feature>
<evidence type="ECO:0000256" key="3">
    <source>
        <dbReference type="ARBA" id="ARBA00022475"/>
    </source>
</evidence>
<comment type="similarity">
    <text evidence="2">Belongs to the ABC-4 integral membrane protein family. LolC/E subfamily.</text>
</comment>
<dbReference type="InterPro" id="IPR051447">
    <property type="entry name" value="Lipoprotein-release_system"/>
</dbReference>
<keyword evidence="6 7" id="KW-0472">Membrane</keyword>
<dbReference type="AlphaFoldDB" id="A0A2N6CYS7"/>
<evidence type="ECO:0000256" key="7">
    <source>
        <dbReference type="SAM" id="Phobius"/>
    </source>
</evidence>
<sequence length="610" mass="65912">MINSGSQRMRVFNLAAAHLRHEWVLTLCLVSALAAVLAPLLILMGLKEGTIETLRDRLVQDPVYREIRPAITRNFDEQWLRQLQGKPGVAFMTPTILPASSMIHLSSGDSDSELMDLVPTDSGDPLLLENGAAIPQNGECVLSSEAARRLGTKAGETIVARVTRSRAGRLETAEERLRVIAVLSTRAGNLARVYTPLDFVVDVESYKEGRGIARRGWNGESARPYMSFDGVVVLSETPLDPVTRTGLVVNTGLLKADSMTAVSFKSLTGLGLPDGWHAYDLNIPAGAVNFSSIKALQRKLRGRGAVVFPYAREMELELPNGQLAVMGLSISAELARKLDWPVPPWGQLSDRALDSGRLLQAVLPNDMFDQSSELQAVFTGIARLELPLKVAGASSLKTALIPAELMGMLRTGVERKVSYQPESGGLVLERAGYRGFRLYGETIDDIPALVEHLRSGGLEVVAEVDAIERIQVLDRGLSRLFWLIAVLGVVGAGAVLVASLYAAVERERKDLGVLRLIGLARTDVFLFPVFQGALIAILGVAIGWLGYWCLAQVINSAFGHELAVGQAICRLPAGYSWLALAATLALAVCSSLIAAWKATLIDPAEAIREE</sequence>
<feature type="transmembrane region" description="Helical" evidence="7">
    <location>
        <begin position="23"/>
        <end position="46"/>
    </location>
</feature>
<evidence type="ECO:0000313" key="10">
    <source>
        <dbReference type="Proteomes" id="UP000235015"/>
    </source>
</evidence>
<evidence type="ECO:0000256" key="5">
    <source>
        <dbReference type="ARBA" id="ARBA00022989"/>
    </source>
</evidence>
<keyword evidence="4 7" id="KW-0812">Transmembrane</keyword>
<evidence type="ECO:0000256" key="4">
    <source>
        <dbReference type="ARBA" id="ARBA00022692"/>
    </source>
</evidence>
<dbReference type="EMBL" id="PKUN01000005">
    <property type="protein sequence ID" value="PLX62504.1"/>
    <property type="molecule type" value="Genomic_DNA"/>
</dbReference>
<feature type="transmembrane region" description="Helical" evidence="7">
    <location>
        <begin position="525"/>
        <end position="554"/>
    </location>
</feature>
<evidence type="ECO:0000256" key="1">
    <source>
        <dbReference type="ARBA" id="ARBA00004651"/>
    </source>
</evidence>
<dbReference type="PANTHER" id="PTHR30489">
    <property type="entry name" value="LIPOPROTEIN-RELEASING SYSTEM TRANSMEMBRANE PROTEIN LOLE"/>
    <property type="match status" value="1"/>
</dbReference>
<evidence type="ECO:0000259" key="8">
    <source>
        <dbReference type="Pfam" id="PF02687"/>
    </source>
</evidence>
<dbReference type="PANTHER" id="PTHR30489:SF0">
    <property type="entry name" value="LIPOPROTEIN-RELEASING SYSTEM TRANSMEMBRANE PROTEIN LOLE"/>
    <property type="match status" value="1"/>
</dbReference>
<organism evidence="9 10">
    <name type="scientific">Sedimenticola selenatireducens</name>
    <dbReference type="NCBI Taxonomy" id="191960"/>
    <lineage>
        <taxon>Bacteria</taxon>
        <taxon>Pseudomonadati</taxon>
        <taxon>Pseudomonadota</taxon>
        <taxon>Gammaproteobacteria</taxon>
        <taxon>Chromatiales</taxon>
        <taxon>Sedimenticolaceae</taxon>
        <taxon>Sedimenticola</taxon>
    </lineage>
</organism>
<feature type="transmembrane region" description="Helical" evidence="7">
    <location>
        <begin position="480"/>
        <end position="504"/>
    </location>
</feature>
<comment type="caution">
    <text evidence="9">The sequence shown here is derived from an EMBL/GenBank/DDBJ whole genome shotgun (WGS) entry which is preliminary data.</text>
</comment>
<proteinExistence type="inferred from homology"/>
<protein>
    <submittedName>
        <fullName evidence="9">ABC transporter permease</fullName>
    </submittedName>
</protein>
<keyword evidence="5 7" id="KW-1133">Transmembrane helix</keyword>